<feature type="domain" description="HTH arsR-type" evidence="4">
    <location>
        <begin position="250"/>
        <end position="327"/>
    </location>
</feature>
<evidence type="ECO:0000256" key="1">
    <source>
        <dbReference type="ARBA" id="ARBA00023015"/>
    </source>
</evidence>
<dbReference type="Pfam" id="PF12840">
    <property type="entry name" value="HTH_20"/>
    <property type="match status" value="1"/>
</dbReference>
<evidence type="ECO:0000259" key="4">
    <source>
        <dbReference type="SMART" id="SM00418"/>
    </source>
</evidence>
<accession>A0A919L3Z8</accession>
<reference evidence="5" key="1">
    <citation type="journal article" date="2014" name="Int. J. Syst. Evol. Microbiol.">
        <title>Complete genome sequence of Corynebacterium casei LMG S-19264T (=DSM 44701T), isolated from a smear-ripened cheese.</title>
        <authorList>
            <consortium name="US DOE Joint Genome Institute (JGI-PGF)"/>
            <person name="Walter F."/>
            <person name="Albersmeier A."/>
            <person name="Kalinowski J."/>
            <person name="Ruckert C."/>
        </authorList>
    </citation>
    <scope>NUCLEOTIDE SEQUENCE</scope>
    <source>
        <strain evidence="5">CGMCC 4.7403</strain>
    </source>
</reference>
<dbReference type="SUPFAM" id="SSF46785">
    <property type="entry name" value="Winged helix' DNA-binding domain"/>
    <property type="match status" value="1"/>
</dbReference>
<dbReference type="AlphaFoldDB" id="A0A919L3Z8"/>
<evidence type="ECO:0000256" key="2">
    <source>
        <dbReference type="ARBA" id="ARBA00023125"/>
    </source>
</evidence>
<proteinExistence type="predicted"/>
<dbReference type="InterPro" id="IPR001845">
    <property type="entry name" value="HTH_ArsR_DNA-bd_dom"/>
</dbReference>
<dbReference type="InterPro" id="IPR036390">
    <property type="entry name" value="WH_DNA-bd_sf"/>
</dbReference>
<dbReference type="InterPro" id="IPR011991">
    <property type="entry name" value="ArsR-like_HTH"/>
</dbReference>
<evidence type="ECO:0000256" key="3">
    <source>
        <dbReference type="ARBA" id="ARBA00023163"/>
    </source>
</evidence>
<dbReference type="InterPro" id="IPR036388">
    <property type="entry name" value="WH-like_DNA-bd_sf"/>
</dbReference>
<gene>
    <name evidence="5" type="ORF">GCM10017771_09220</name>
</gene>
<keyword evidence="6" id="KW-1185">Reference proteome</keyword>
<evidence type="ECO:0000313" key="5">
    <source>
        <dbReference type="EMBL" id="GHH83143.1"/>
    </source>
</evidence>
<comment type="caution">
    <text evidence="5">The sequence shown here is derived from an EMBL/GenBank/DDBJ whole genome shotgun (WGS) entry which is preliminary data.</text>
</comment>
<name>A0A919L3Z8_9ACTN</name>
<dbReference type="PANTHER" id="PTHR43132">
    <property type="entry name" value="ARSENICAL RESISTANCE OPERON REPRESSOR ARSR-RELATED"/>
    <property type="match status" value="1"/>
</dbReference>
<sequence length="350" mass="38064">MLRIHFGPEDLARLRVAAGPDPLWEITHSLHRLQSRTGRRAYAHWFHDARPALAGTPLGTAVKKLLMPVLPRAVYFPDFLTPHAGDGGLDEGLSAVLDTPPARVRDETETLRRVVGAPAWVTRLAEPKSRGEFTAVLRAYYEAVLAPHLDTIQARVDNERALRTRAFLDGGVDGLLTGLAPGIRWRPPVLEVDYRDDRDLHLDGRGLRLLPSYFCWRTPTSLADPNLPPVLVYPLHHTPAPTPQRPADDAPLATLLGRTRAAVLRTLACGATTSELARILGISPATATHHTTVLRDAGLVTSHRNANTMLHTLTPTGAALLGSDRGEQGLLRRVESHGPSSTAAETVTSC</sequence>
<dbReference type="GO" id="GO:0003700">
    <property type="term" value="F:DNA-binding transcription factor activity"/>
    <property type="evidence" value="ECO:0007669"/>
    <property type="project" value="InterPro"/>
</dbReference>
<reference evidence="5" key="2">
    <citation type="submission" date="2020-09" db="EMBL/GenBank/DDBJ databases">
        <authorList>
            <person name="Sun Q."/>
            <person name="Zhou Y."/>
        </authorList>
    </citation>
    <scope>NUCLEOTIDE SEQUENCE</scope>
    <source>
        <strain evidence="5">CGMCC 4.7403</strain>
    </source>
</reference>
<dbReference type="Proteomes" id="UP000603227">
    <property type="component" value="Unassembled WGS sequence"/>
</dbReference>
<dbReference type="CDD" id="cd00090">
    <property type="entry name" value="HTH_ARSR"/>
    <property type="match status" value="1"/>
</dbReference>
<evidence type="ECO:0000313" key="6">
    <source>
        <dbReference type="Proteomes" id="UP000603227"/>
    </source>
</evidence>
<dbReference type="Gene3D" id="1.10.10.10">
    <property type="entry name" value="Winged helix-like DNA-binding domain superfamily/Winged helix DNA-binding domain"/>
    <property type="match status" value="1"/>
</dbReference>
<keyword evidence="3" id="KW-0804">Transcription</keyword>
<organism evidence="5 6">
    <name type="scientific">Streptomyces capitiformicae</name>
    <dbReference type="NCBI Taxonomy" id="2014920"/>
    <lineage>
        <taxon>Bacteria</taxon>
        <taxon>Bacillati</taxon>
        <taxon>Actinomycetota</taxon>
        <taxon>Actinomycetes</taxon>
        <taxon>Kitasatosporales</taxon>
        <taxon>Streptomycetaceae</taxon>
        <taxon>Streptomyces</taxon>
    </lineage>
</organism>
<dbReference type="GO" id="GO:0003677">
    <property type="term" value="F:DNA binding"/>
    <property type="evidence" value="ECO:0007669"/>
    <property type="project" value="UniProtKB-KW"/>
</dbReference>
<protein>
    <submittedName>
        <fullName evidence="5">Transcriptional regulator</fullName>
    </submittedName>
</protein>
<dbReference type="InterPro" id="IPR051011">
    <property type="entry name" value="Metal_resp_trans_reg"/>
</dbReference>
<keyword evidence="2" id="KW-0238">DNA-binding</keyword>
<dbReference type="RefSeq" id="WP_189781044.1">
    <property type="nucleotide sequence ID" value="NZ_BNAT01000002.1"/>
</dbReference>
<dbReference type="EMBL" id="BNAT01000002">
    <property type="protein sequence ID" value="GHH83143.1"/>
    <property type="molecule type" value="Genomic_DNA"/>
</dbReference>
<keyword evidence="1" id="KW-0805">Transcription regulation</keyword>
<dbReference type="SMART" id="SM00418">
    <property type="entry name" value="HTH_ARSR"/>
    <property type="match status" value="1"/>
</dbReference>
<dbReference type="PANTHER" id="PTHR43132:SF8">
    <property type="entry name" value="HTH-TYPE TRANSCRIPTIONAL REGULATOR KMTR"/>
    <property type="match status" value="1"/>
</dbReference>